<feature type="region of interest" description="Disordered" evidence="1">
    <location>
        <begin position="221"/>
        <end position="244"/>
    </location>
</feature>
<reference evidence="2" key="1">
    <citation type="journal article" date="2020" name="Stud. Mycol.">
        <title>101 Dothideomycetes genomes: a test case for predicting lifestyles and emergence of pathogens.</title>
        <authorList>
            <person name="Haridas S."/>
            <person name="Albert R."/>
            <person name="Binder M."/>
            <person name="Bloem J."/>
            <person name="Labutti K."/>
            <person name="Salamov A."/>
            <person name="Andreopoulos B."/>
            <person name="Baker S."/>
            <person name="Barry K."/>
            <person name="Bills G."/>
            <person name="Bluhm B."/>
            <person name="Cannon C."/>
            <person name="Castanera R."/>
            <person name="Culley D."/>
            <person name="Daum C."/>
            <person name="Ezra D."/>
            <person name="Gonzalez J."/>
            <person name="Henrissat B."/>
            <person name="Kuo A."/>
            <person name="Liang C."/>
            <person name="Lipzen A."/>
            <person name="Lutzoni F."/>
            <person name="Magnuson J."/>
            <person name="Mondo S."/>
            <person name="Nolan M."/>
            <person name="Ohm R."/>
            <person name="Pangilinan J."/>
            <person name="Park H.-J."/>
            <person name="Ramirez L."/>
            <person name="Alfaro M."/>
            <person name="Sun H."/>
            <person name="Tritt A."/>
            <person name="Yoshinaga Y."/>
            <person name="Zwiers L.-H."/>
            <person name="Turgeon B."/>
            <person name="Goodwin S."/>
            <person name="Spatafora J."/>
            <person name="Crous P."/>
            <person name="Grigoriev I."/>
        </authorList>
    </citation>
    <scope>NUCLEOTIDE SEQUENCE</scope>
    <source>
        <strain evidence="2">CBS 122367</strain>
    </source>
</reference>
<feature type="compositionally biased region" description="Basic and acidic residues" evidence="1">
    <location>
        <begin position="233"/>
        <end position="244"/>
    </location>
</feature>
<evidence type="ECO:0000313" key="2">
    <source>
        <dbReference type="EMBL" id="KAF2675732.1"/>
    </source>
</evidence>
<dbReference type="Proteomes" id="UP000799291">
    <property type="component" value="Unassembled WGS sequence"/>
</dbReference>
<protein>
    <submittedName>
        <fullName evidence="2">Uncharacterized protein</fullName>
    </submittedName>
</protein>
<dbReference type="EMBL" id="MU005650">
    <property type="protein sequence ID" value="KAF2675732.1"/>
    <property type="molecule type" value="Genomic_DNA"/>
</dbReference>
<evidence type="ECO:0000256" key="1">
    <source>
        <dbReference type="SAM" id="MobiDB-lite"/>
    </source>
</evidence>
<accession>A0A6G1IBZ1</accession>
<evidence type="ECO:0000313" key="3">
    <source>
        <dbReference type="Proteomes" id="UP000799291"/>
    </source>
</evidence>
<organism evidence="2 3">
    <name type="scientific">Lentithecium fluviatile CBS 122367</name>
    <dbReference type="NCBI Taxonomy" id="1168545"/>
    <lineage>
        <taxon>Eukaryota</taxon>
        <taxon>Fungi</taxon>
        <taxon>Dikarya</taxon>
        <taxon>Ascomycota</taxon>
        <taxon>Pezizomycotina</taxon>
        <taxon>Dothideomycetes</taxon>
        <taxon>Pleosporomycetidae</taxon>
        <taxon>Pleosporales</taxon>
        <taxon>Massarineae</taxon>
        <taxon>Lentitheciaceae</taxon>
        <taxon>Lentithecium</taxon>
    </lineage>
</organism>
<gene>
    <name evidence="2" type="ORF">K458DRAFT_206049</name>
</gene>
<dbReference type="OrthoDB" id="3918328at2759"/>
<keyword evidence="3" id="KW-1185">Reference proteome</keyword>
<sequence length="244" mass="26636">MYPMACIEPQHMSTYQLPPFPDCGSPSFRRARRPALIPSTSSLSLAEAEELVRSRIQQPLFPPPDPQLLQNIRPVSPVAPCASTTEGPCQISEPVLARSREASPTSDYHHAVDVLPIPRALAHDPRRIKAFLKARAQYARDKDTRRFSAGPAMSVCKEPEASPKQSLVDLGPKRKHSAFVKEEELKCLMEARVGTPHISELQADDDVSAQLKVEELSVASEVAAMGATTGPDDPDRPGRGEEAS</sequence>
<proteinExistence type="predicted"/>
<dbReference type="AlphaFoldDB" id="A0A6G1IBZ1"/>
<name>A0A6G1IBZ1_9PLEO</name>